<accession>V8P5L2</accession>
<evidence type="ECO:0000256" key="5">
    <source>
        <dbReference type="ARBA" id="ARBA00023069"/>
    </source>
</evidence>
<dbReference type="GO" id="GO:0016301">
    <property type="term" value="F:kinase activity"/>
    <property type="evidence" value="ECO:0007669"/>
    <property type="project" value="UniProtKB-KW"/>
</dbReference>
<evidence type="ECO:0000313" key="9">
    <source>
        <dbReference type="EMBL" id="ETE69849.1"/>
    </source>
</evidence>
<feature type="region of interest" description="Disordered" evidence="7">
    <location>
        <begin position="192"/>
        <end position="248"/>
    </location>
</feature>
<dbReference type="GO" id="GO:0005737">
    <property type="term" value="C:cytoplasm"/>
    <property type="evidence" value="ECO:0007669"/>
    <property type="project" value="TreeGrafter"/>
</dbReference>
<keyword evidence="4" id="KW-0282">Flagellum</keyword>
<dbReference type="Proteomes" id="UP000018936">
    <property type="component" value="Unassembled WGS sequence"/>
</dbReference>
<dbReference type="PANTHER" id="PTHR10226:SF8">
    <property type="entry name" value="A-KINASE ANCHOR PROTEIN 4"/>
    <property type="match status" value="1"/>
</dbReference>
<organism evidence="9 10">
    <name type="scientific">Ophiophagus hannah</name>
    <name type="common">King cobra</name>
    <name type="synonym">Naja hannah</name>
    <dbReference type="NCBI Taxonomy" id="8665"/>
    <lineage>
        <taxon>Eukaryota</taxon>
        <taxon>Metazoa</taxon>
        <taxon>Chordata</taxon>
        <taxon>Craniata</taxon>
        <taxon>Vertebrata</taxon>
        <taxon>Euteleostomi</taxon>
        <taxon>Lepidosauria</taxon>
        <taxon>Squamata</taxon>
        <taxon>Bifurcata</taxon>
        <taxon>Unidentata</taxon>
        <taxon>Episquamata</taxon>
        <taxon>Toxicofera</taxon>
        <taxon>Serpentes</taxon>
        <taxon>Colubroidea</taxon>
        <taxon>Elapidae</taxon>
        <taxon>Elapinae</taxon>
        <taxon>Ophiophagus</taxon>
    </lineage>
</organism>
<dbReference type="GO" id="GO:0051018">
    <property type="term" value="F:protein kinase A binding"/>
    <property type="evidence" value="ECO:0007669"/>
    <property type="project" value="TreeGrafter"/>
</dbReference>
<keyword evidence="9" id="KW-0418">Kinase</keyword>
<dbReference type="OrthoDB" id="6154436at2759"/>
<evidence type="ECO:0000256" key="6">
    <source>
        <dbReference type="ARBA" id="ARBA00023273"/>
    </source>
</evidence>
<feature type="region of interest" description="Disordered" evidence="7">
    <location>
        <begin position="827"/>
        <end position="846"/>
    </location>
</feature>
<keyword evidence="6" id="KW-0966">Cell projection</keyword>
<reference evidence="9 10" key="1">
    <citation type="journal article" date="2013" name="Proc. Natl. Acad. Sci. U.S.A.">
        <title>The king cobra genome reveals dynamic gene evolution and adaptation in the snake venom system.</title>
        <authorList>
            <person name="Vonk F.J."/>
            <person name="Casewell N.R."/>
            <person name="Henkel C.V."/>
            <person name="Heimberg A.M."/>
            <person name="Jansen H.J."/>
            <person name="McCleary R.J."/>
            <person name="Kerkkamp H.M."/>
            <person name="Vos R.A."/>
            <person name="Guerreiro I."/>
            <person name="Calvete J.J."/>
            <person name="Wuster W."/>
            <person name="Woods A.E."/>
            <person name="Logan J.M."/>
            <person name="Harrison R.A."/>
            <person name="Castoe T.A."/>
            <person name="de Koning A.P."/>
            <person name="Pollock D.D."/>
            <person name="Yandell M."/>
            <person name="Calderon D."/>
            <person name="Renjifo C."/>
            <person name="Currier R.B."/>
            <person name="Salgado D."/>
            <person name="Pla D."/>
            <person name="Sanz L."/>
            <person name="Hyder A.S."/>
            <person name="Ribeiro J.M."/>
            <person name="Arntzen J.W."/>
            <person name="van den Thillart G.E."/>
            <person name="Boetzer M."/>
            <person name="Pirovano W."/>
            <person name="Dirks R.P."/>
            <person name="Spaink H.P."/>
            <person name="Duboule D."/>
            <person name="McGlinn E."/>
            <person name="Kini R.M."/>
            <person name="Richardson M.K."/>
        </authorList>
    </citation>
    <scope>NUCLEOTIDE SEQUENCE</scope>
    <source>
        <tissue evidence="9">Blood</tissue>
    </source>
</reference>
<dbReference type="GO" id="GO:0008104">
    <property type="term" value="P:intracellular protein localization"/>
    <property type="evidence" value="ECO:0007669"/>
    <property type="project" value="TreeGrafter"/>
</dbReference>
<feature type="domain" description="A-kinase anchor 110kDa C-terminal" evidence="8">
    <location>
        <begin position="1184"/>
        <end position="1342"/>
    </location>
</feature>
<feature type="region of interest" description="Disordered" evidence="7">
    <location>
        <begin position="1345"/>
        <end position="1364"/>
    </location>
</feature>
<evidence type="ECO:0000313" key="10">
    <source>
        <dbReference type="Proteomes" id="UP000018936"/>
    </source>
</evidence>
<comment type="caution">
    <text evidence="9">The sequence shown here is derived from an EMBL/GenBank/DDBJ whole genome shotgun (WGS) entry which is preliminary data.</text>
</comment>
<feature type="compositionally biased region" description="Polar residues" evidence="7">
    <location>
        <begin position="1345"/>
        <end position="1362"/>
    </location>
</feature>
<feature type="compositionally biased region" description="Basic and acidic residues" evidence="7">
    <location>
        <begin position="1167"/>
        <end position="1179"/>
    </location>
</feature>
<protein>
    <submittedName>
        <fullName evidence="9">A-kinase anchor protein 4</fullName>
    </submittedName>
</protein>
<dbReference type="SMART" id="SM00807">
    <property type="entry name" value="AKAP_110"/>
    <property type="match status" value="2"/>
</dbReference>
<dbReference type="GO" id="GO:0035686">
    <property type="term" value="C:sperm fibrous sheath"/>
    <property type="evidence" value="ECO:0007669"/>
    <property type="project" value="TreeGrafter"/>
</dbReference>
<evidence type="ECO:0000259" key="8">
    <source>
        <dbReference type="Pfam" id="PF05716"/>
    </source>
</evidence>
<feature type="region of interest" description="Disordered" evidence="7">
    <location>
        <begin position="1223"/>
        <end position="1244"/>
    </location>
</feature>
<dbReference type="EMBL" id="AZIM01000678">
    <property type="protein sequence ID" value="ETE69849.1"/>
    <property type="molecule type" value="Genomic_DNA"/>
</dbReference>
<dbReference type="PANTHER" id="PTHR10226">
    <property type="entry name" value="A KINASE ANCHOR PROTEIN"/>
    <property type="match status" value="1"/>
</dbReference>
<feature type="region of interest" description="Disordered" evidence="7">
    <location>
        <begin position="1270"/>
        <end position="1299"/>
    </location>
</feature>
<proteinExistence type="inferred from homology"/>
<feature type="domain" description="A-kinase anchor 110kDa C-terminal" evidence="8">
    <location>
        <begin position="1375"/>
        <end position="1473"/>
    </location>
</feature>
<dbReference type="InterPro" id="IPR008382">
    <property type="entry name" value="SPHK1-interactor_AKAP_110"/>
</dbReference>
<feature type="region of interest" description="Disordered" evidence="7">
    <location>
        <begin position="450"/>
        <end position="479"/>
    </location>
</feature>
<comment type="subcellular location">
    <subcellularLocation>
        <location evidence="1">Cell projection</location>
        <location evidence="1">Cilium</location>
        <location evidence="1">Flagellum</location>
    </subcellularLocation>
</comment>
<dbReference type="GO" id="GO:0097228">
    <property type="term" value="C:sperm principal piece"/>
    <property type="evidence" value="ECO:0007669"/>
    <property type="project" value="TreeGrafter"/>
</dbReference>
<feature type="non-terminal residue" evidence="9">
    <location>
        <position position="1"/>
    </location>
</feature>
<feature type="region of interest" description="Disordered" evidence="7">
    <location>
        <begin position="747"/>
        <end position="766"/>
    </location>
</feature>
<keyword evidence="3" id="KW-0597">Phosphoprotein</keyword>
<feature type="domain" description="A-kinase anchor 110kDa C-terminal" evidence="8">
    <location>
        <begin position="581"/>
        <end position="679"/>
    </location>
</feature>
<feature type="region of interest" description="Disordered" evidence="7">
    <location>
        <begin position="957"/>
        <end position="981"/>
    </location>
</feature>
<feature type="region of interest" description="Disordered" evidence="7">
    <location>
        <begin position="1158"/>
        <end position="1181"/>
    </location>
</feature>
<keyword evidence="9" id="KW-0808">Transferase</keyword>
<sequence length="1473" mass="163061">MAHEIDWLHSQSGLCKVDLYSPQAERDQDRKVICFVDVANLNIKDRDRRKSATDPCLDLRNLEEKEVIVIKDNNRHSNTEGAVCLFKQGSSEEVNVVSWLSNDLQKYAIGFKHALRPSGPRKSAYESPVIEKMSQGSDTSFRGSCSQRGDDLSYYVNKLCSLVVQMAHKEMKDKLESSGRCIRQSIKGSNGKIGEDYGKLSPKPSQDDPRKTSLFYGEMSNQSKQNGYNQGADRQMLERKQSAQDDGSCSKGLMVYANQVASDMMFSFMKTMKVQKGKHPPPACVVLKKVLLKHTRDVISDLIDSTMKNLHNVTGVLMTDSDFINTVKKNLFNAGTQKSTEILEAMVKRLFKALSGDDKKSQSLAFAALKAGAHCDSRSQGLQFASLKGEMCGPLGGRGNGQMRPLPSGSKGSDKHCSMDVYAKDLIVTALMLIQQHLLEKNKDQGCRESNTTSFGYVHDRTGGSKYSSRPSGGRQDNLESQKCDISSILLSIIQKVLREAGCSDDSFDKGYKQPSFAECRPQRALSKSNGCPDMYDNMEQINRQFIDQLVESVMKLCMLMAKGNDSDGRCNGRPLVGSGSEVIVNNHNCNNSTQNRELQAVLQWLVASQFNVPNLTFMNEHNGELNRLPQLADKAVTKGYSVGDIVQEVMKYYEKQQVDAMSGCRPQCGLVEWLLCNLSSADKEQPYTLRYISTSKPQKMSQEVDWLHSQAGVCKVDLYNPGGGKDQERKVICFVDVSSLNIKQTDDTDKDAAGQSKSSESATGLDLGKMQDKEVIVIKDSDSPEQSKTEGAVCLFKQGSTEELNVVSWLFDDLQKYACGFQHALTPSSAPPAQKPSAADKMSQNNNNTAFKASESQKAPSDEVACTVQKLCTLVMQMASKEISENLEDAASKCIRQAIYATKDGKALNPSGSVSKVASKMVNEIMENAQDANKEKKEEGKGLPKKTSLFYGELCSNQSESSPDEEGKSTHGHLIHPRKQTCNDGSFNKGLMVYANKNAKDMTFSFVNATKIHKRPPLPACVILKRVFLKHTKDVISDLIDSTMKNLHNVTGVLMTDSDFVTMVKKNLFNAGTQKSTEILEAMVLRMYNALMSDNKDRGHSLVYSLLKTGCSLDPNSPNMHFASLKGGVHMREKARQDGQSSAQKVGETIIKDGISMLRSRAGGKGPERGCHDKRSEKSNSTTEFLAKDLILTALMLIQQHLLTQYKEPVCESNTSSFGYYGGKHGSKSHSSRSDPQQQEYQRGEIQSALLSIIQKVLQEAGFNVDECEISKNPKSNSYDDRSSRKPTSKQSSSDVDCENMEQINKKFIDQLMESVMKLCMYMTKSPDFVVEDYSDEQGTYITARNKGMSTPDSMLSQKPPRTNIGKPLVPAGSEVIVNNQSSNCSSQNRELQAVLQWMAASHFQVPNLTFMNENDDELKKLPQLADKAAKKGASVGDILQEVMKYFEKQQVDAAVGNMPRCGLLDWLLANL</sequence>
<evidence type="ECO:0000256" key="1">
    <source>
        <dbReference type="ARBA" id="ARBA00004230"/>
    </source>
</evidence>
<comment type="similarity">
    <text evidence="2">Belongs to the AKAP110 family.</text>
</comment>
<evidence type="ECO:0000256" key="4">
    <source>
        <dbReference type="ARBA" id="ARBA00022846"/>
    </source>
</evidence>
<dbReference type="Pfam" id="PF05716">
    <property type="entry name" value="AKAP_110"/>
    <property type="match status" value="6"/>
</dbReference>
<evidence type="ECO:0000256" key="7">
    <source>
        <dbReference type="SAM" id="MobiDB-lite"/>
    </source>
</evidence>
<evidence type="ECO:0000256" key="2">
    <source>
        <dbReference type="ARBA" id="ARBA00005764"/>
    </source>
</evidence>
<feature type="compositionally biased region" description="Polar residues" evidence="7">
    <location>
        <begin position="219"/>
        <end position="229"/>
    </location>
</feature>
<feature type="domain" description="A-kinase anchor 110kDa C-terminal" evidence="8">
    <location>
        <begin position="416"/>
        <end position="568"/>
    </location>
</feature>
<keyword evidence="5" id="KW-0969">Cilium</keyword>
<gene>
    <name evidence="9" type="primary">Akap4</name>
    <name evidence="9" type="ORF">L345_04348</name>
</gene>
<name>V8P5L2_OPHHA</name>
<dbReference type="InterPro" id="IPR018292">
    <property type="entry name" value="AKAP_110_C"/>
</dbReference>
<feature type="domain" description="A-kinase anchor 110kDa C-terminal" evidence="8">
    <location>
        <begin position="200"/>
        <end position="388"/>
    </location>
</feature>
<feature type="domain" description="A-kinase anchor 110kDa C-terminal" evidence="8">
    <location>
        <begin position="881"/>
        <end position="1160"/>
    </location>
</feature>
<feature type="compositionally biased region" description="Basic residues" evidence="7">
    <location>
        <begin position="971"/>
        <end position="980"/>
    </location>
</feature>
<dbReference type="InterPro" id="IPR020799">
    <property type="entry name" value="AKAP_110"/>
</dbReference>
<keyword evidence="10" id="KW-1185">Reference proteome</keyword>
<evidence type="ECO:0000256" key="3">
    <source>
        <dbReference type="ARBA" id="ARBA00022553"/>
    </source>
</evidence>